<evidence type="ECO:0000313" key="2">
    <source>
        <dbReference type="EMBL" id="MBN3554433.1"/>
    </source>
</evidence>
<evidence type="ECO:0000313" key="3">
    <source>
        <dbReference type="Proteomes" id="UP001296923"/>
    </source>
</evidence>
<feature type="region of interest" description="Disordered" evidence="1">
    <location>
        <begin position="1"/>
        <end position="28"/>
    </location>
</feature>
<feature type="compositionally biased region" description="Polar residues" evidence="1">
    <location>
        <begin position="19"/>
        <end position="28"/>
    </location>
</feature>
<accession>A0ABS2ZQB7</accession>
<dbReference type="RefSeq" id="WP_205725433.1">
    <property type="nucleotide sequence ID" value="NZ_JAFHKR010000038.1"/>
</dbReference>
<name>A0ABS2ZQB7_9BACL</name>
<keyword evidence="3" id="KW-1185">Reference proteome</keyword>
<dbReference type="EMBL" id="JAFHKR010000038">
    <property type="protein sequence ID" value="MBN3554433.1"/>
    <property type="molecule type" value="Genomic_DNA"/>
</dbReference>
<comment type="caution">
    <text evidence="2">The sequence shown here is derived from an EMBL/GenBank/DDBJ whole genome shotgun (WGS) entry which is preliminary data.</text>
</comment>
<dbReference type="Proteomes" id="UP001296923">
    <property type="component" value="Unassembled WGS sequence"/>
</dbReference>
<evidence type="ECO:0008006" key="4">
    <source>
        <dbReference type="Google" id="ProtNLM"/>
    </source>
</evidence>
<reference evidence="2 3" key="1">
    <citation type="submission" date="2021-01" db="EMBL/GenBank/DDBJ databases">
        <title>Genome Sequencing of Type Strains.</title>
        <authorList>
            <person name="Lemaire J.F."/>
            <person name="Inderbitzin P."/>
            <person name="Collins S.B."/>
            <person name="Wespe N."/>
            <person name="Knight-Connoni V."/>
        </authorList>
    </citation>
    <scope>NUCLEOTIDE SEQUENCE [LARGE SCALE GENOMIC DNA]</scope>
    <source>
        <strain evidence="2 3">DSM 23009</strain>
    </source>
</reference>
<gene>
    <name evidence="2" type="ORF">JYA63_09165</name>
</gene>
<proteinExistence type="predicted"/>
<organism evidence="2 3">
    <name type="scientific">Fictibacillus nanhaiensis</name>
    <dbReference type="NCBI Taxonomy" id="742169"/>
    <lineage>
        <taxon>Bacteria</taxon>
        <taxon>Bacillati</taxon>
        <taxon>Bacillota</taxon>
        <taxon>Bacilli</taxon>
        <taxon>Bacillales</taxon>
        <taxon>Fictibacillaceae</taxon>
        <taxon>Fictibacillus</taxon>
    </lineage>
</organism>
<evidence type="ECO:0000256" key="1">
    <source>
        <dbReference type="SAM" id="MobiDB-lite"/>
    </source>
</evidence>
<sequence>MIKGGEKTYSGETGRVSRETSSSIGETRSFTGERVRNIITRTVKISLTVSVKHDLKLFLMKNIFNIAKSTIFAKKMIYLKRLHHRENLTNLILYFEGIRG</sequence>
<protein>
    <recommendedName>
        <fullName evidence="4">Transposase DDE domain-containing protein</fullName>
    </recommendedName>
</protein>